<reference evidence="3" key="1">
    <citation type="submission" date="2022-10" db="EMBL/GenBank/DDBJ databases">
        <title>Luteolibacter sp. GHJ8, whole genome shotgun sequencing project.</title>
        <authorList>
            <person name="Zhao G."/>
            <person name="Shen L."/>
        </authorList>
    </citation>
    <scope>NUCLEOTIDE SEQUENCE</scope>
    <source>
        <strain evidence="3">GHJ8</strain>
    </source>
</reference>
<comment type="caution">
    <text evidence="3">The sequence shown here is derived from an EMBL/GenBank/DDBJ whole genome shotgun (WGS) entry which is preliminary data.</text>
</comment>
<feature type="signal peptide" evidence="2">
    <location>
        <begin position="1"/>
        <end position="16"/>
    </location>
</feature>
<name>A0ABT3G249_9BACT</name>
<protein>
    <submittedName>
        <fullName evidence="3">Uncharacterized protein</fullName>
    </submittedName>
</protein>
<keyword evidence="2" id="KW-0732">Signal</keyword>
<evidence type="ECO:0000256" key="1">
    <source>
        <dbReference type="SAM" id="MobiDB-lite"/>
    </source>
</evidence>
<dbReference type="EMBL" id="JAPDDR010000004">
    <property type="protein sequence ID" value="MCW1913911.1"/>
    <property type="molecule type" value="Genomic_DNA"/>
</dbReference>
<dbReference type="Gene3D" id="2.60.120.560">
    <property type="entry name" value="Exo-inulinase, domain 1"/>
    <property type="match status" value="1"/>
</dbReference>
<feature type="chain" id="PRO_5047176008" evidence="2">
    <location>
        <begin position="17"/>
        <end position="462"/>
    </location>
</feature>
<keyword evidence="4" id="KW-1185">Reference proteome</keyword>
<feature type="region of interest" description="Disordered" evidence="1">
    <location>
        <begin position="308"/>
        <end position="337"/>
    </location>
</feature>
<evidence type="ECO:0000256" key="2">
    <source>
        <dbReference type="SAM" id="SignalP"/>
    </source>
</evidence>
<accession>A0ABT3G249</accession>
<organism evidence="3 4">
    <name type="scientific">Luteolibacter rhizosphaerae</name>
    <dbReference type="NCBI Taxonomy" id="2989719"/>
    <lineage>
        <taxon>Bacteria</taxon>
        <taxon>Pseudomonadati</taxon>
        <taxon>Verrucomicrobiota</taxon>
        <taxon>Verrucomicrobiia</taxon>
        <taxon>Verrucomicrobiales</taxon>
        <taxon>Verrucomicrobiaceae</taxon>
        <taxon>Luteolibacter</taxon>
    </lineage>
</organism>
<evidence type="ECO:0000313" key="3">
    <source>
        <dbReference type="EMBL" id="MCW1913911.1"/>
    </source>
</evidence>
<proteinExistence type="predicted"/>
<gene>
    <name evidence="3" type="ORF">OJ996_10015</name>
</gene>
<feature type="compositionally biased region" description="Basic and acidic residues" evidence="1">
    <location>
        <begin position="322"/>
        <end position="337"/>
    </location>
</feature>
<evidence type="ECO:0000313" key="4">
    <source>
        <dbReference type="Proteomes" id="UP001165653"/>
    </source>
</evidence>
<dbReference type="RefSeq" id="WP_264513412.1">
    <property type="nucleotide sequence ID" value="NZ_JAPDDR010000004.1"/>
</dbReference>
<feature type="compositionally biased region" description="Acidic residues" evidence="1">
    <location>
        <begin position="311"/>
        <end position="321"/>
    </location>
</feature>
<dbReference type="Proteomes" id="UP001165653">
    <property type="component" value="Unassembled WGS sequence"/>
</dbReference>
<sequence>MKTPLLLLLLPALLHAAPVSEVRCTDGSQFKGTLLDIGTDRASFSADFLARPVPLKLDHILELTLPPHRGDFTGDHIASALLSNGDTLRGELSGVTDKEISLRTWYGGEMKLRRSMVDTLDIQNRPELIYAGPTGLEGWTQSSPDSWLYEDNQLRPKKSSMIARELELPQKIHFAFDMAWRSQPRFRFIFCSDDILSSNPDNCYVLMTNGHYFELRKSTSRNSPAALGPSIQIPEFRSREKIRVELLVDRKTGLIRLMVNGRIAADWTDPEPQVGAMGGGIHFEGNDNSLRFSRIEVNSWDGTVEGKAEIPDDGFLDEMDEDAPKAEEPEPDPTRIRLRNNDHIEGEMKGIEGGKVQLKTQFGDMELPVSRLRSFPLRGKKERDDYTLGLYEKPKRYTGDVRAWFTDGSRVTFRLESAENGRLKGYAQAFGQVDFDLKAFTRIEFNLYDPELEELRSADARW</sequence>